<evidence type="ECO:0000313" key="2">
    <source>
        <dbReference type="Proteomes" id="UP000430670"/>
    </source>
</evidence>
<evidence type="ECO:0000313" key="1">
    <source>
        <dbReference type="EMBL" id="MTV48165.1"/>
    </source>
</evidence>
<comment type="caution">
    <text evidence="1">The sequence shown here is derived from an EMBL/GenBank/DDBJ whole genome shotgun (WGS) entry which is preliminary data.</text>
</comment>
<gene>
    <name evidence="1" type="ORF">GJ688_04100</name>
</gene>
<dbReference type="AlphaFoldDB" id="A0A6I3SH83"/>
<name>A0A6I3SH83_HELMO</name>
<accession>A0A6I3SH83</accession>
<proteinExistence type="predicted"/>
<reference evidence="1 2" key="1">
    <citation type="submission" date="2019-11" db="EMBL/GenBank/DDBJ databases">
        <title>Whole-genome sequence of a the green, strictly anaerobic photosynthetic bacterium Heliobacillus mobilis DSM 6151.</title>
        <authorList>
            <person name="Kyndt J.A."/>
            <person name="Meyer T.E."/>
        </authorList>
    </citation>
    <scope>NUCLEOTIDE SEQUENCE [LARGE SCALE GENOMIC DNA]</scope>
    <source>
        <strain evidence="1 2">DSM 6151</strain>
    </source>
</reference>
<sequence length="65" mass="7457">MVAFFERWRKPREQRETKSIGNSPKEFCDLLDRVIISGFDVPIEVHQIAAADMGDSKAMVQVSFQ</sequence>
<protein>
    <submittedName>
        <fullName evidence="1">Uncharacterized protein</fullName>
    </submittedName>
</protein>
<keyword evidence="2" id="KW-1185">Reference proteome</keyword>
<dbReference type="EMBL" id="WNKU01000002">
    <property type="protein sequence ID" value="MTV48165.1"/>
    <property type="molecule type" value="Genomic_DNA"/>
</dbReference>
<dbReference type="Proteomes" id="UP000430670">
    <property type="component" value="Unassembled WGS sequence"/>
</dbReference>
<organism evidence="1 2">
    <name type="scientific">Heliobacterium mobile</name>
    <name type="common">Heliobacillus mobilis</name>
    <dbReference type="NCBI Taxonomy" id="28064"/>
    <lineage>
        <taxon>Bacteria</taxon>
        <taxon>Bacillati</taxon>
        <taxon>Bacillota</taxon>
        <taxon>Clostridia</taxon>
        <taxon>Eubacteriales</taxon>
        <taxon>Heliobacteriaceae</taxon>
        <taxon>Heliobacterium</taxon>
    </lineage>
</organism>